<protein>
    <submittedName>
        <fullName evidence="1">Uncharacterized protein</fullName>
    </submittedName>
</protein>
<gene>
    <name evidence="1" type="ORF">B0I35DRAFT_428913</name>
</gene>
<name>A0A8K0WSW7_9HYPO</name>
<dbReference type="Proteomes" id="UP000813444">
    <property type="component" value="Unassembled WGS sequence"/>
</dbReference>
<sequence>MTELMGCLVVWDALDADLPGAPLSGTASFLQGQPLRRLWMLQRAVQFAKLLPPLASRTASVDHSRGKGEKGFVVRPEMAQEREPRGRIRGRGSVICQWHPCAALHDLRDACACGTKLARLDSLFPRGVLGETLIIEARL</sequence>
<reference evidence="1" key="1">
    <citation type="journal article" date="2021" name="Nat. Commun.">
        <title>Genetic determinants of endophytism in the Arabidopsis root mycobiome.</title>
        <authorList>
            <person name="Mesny F."/>
            <person name="Miyauchi S."/>
            <person name="Thiergart T."/>
            <person name="Pickel B."/>
            <person name="Atanasova L."/>
            <person name="Karlsson M."/>
            <person name="Huettel B."/>
            <person name="Barry K.W."/>
            <person name="Haridas S."/>
            <person name="Chen C."/>
            <person name="Bauer D."/>
            <person name="Andreopoulos W."/>
            <person name="Pangilinan J."/>
            <person name="LaButti K."/>
            <person name="Riley R."/>
            <person name="Lipzen A."/>
            <person name="Clum A."/>
            <person name="Drula E."/>
            <person name="Henrissat B."/>
            <person name="Kohler A."/>
            <person name="Grigoriev I.V."/>
            <person name="Martin F.M."/>
            <person name="Hacquard S."/>
        </authorList>
    </citation>
    <scope>NUCLEOTIDE SEQUENCE</scope>
    <source>
        <strain evidence="1">MPI-CAGE-CH-0235</strain>
    </source>
</reference>
<comment type="caution">
    <text evidence="1">The sequence shown here is derived from an EMBL/GenBank/DDBJ whole genome shotgun (WGS) entry which is preliminary data.</text>
</comment>
<keyword evidence="2" id="KW-1185">Reference proteome</keyword>
<evidence type="ECO:0000313" key="1">
    <source>
        <dbReference type="EMBL" id="KAH7321262.1"/>
    </source>
</evidence>
<proteinExistence type="predicted"/>
<accession>A0A8K0WSW7</accession>
<dbReference type="AlphaFoldDB" id="A0A8K0WSW7"/>
<organism evidence="1 2">
    <name type="scientific">Stachybotrys elegans</name>
    <dbReference type="NCBI Taxonomy" id="80388"/>
    <lineage>
        <taxon>Eukaryota</taxon>
        <taxon>Fungi</taxon>
        <taxon>Dikarya</taxon>
        <taxon>Ascomycota</taxon>
        <taxon>Pezizomycotina</taxon>
        <taxon>Sordariomycetes</taxon>
        <taxon>Hypocreomycetidae</taxon>
        <taxon>Hypocreales</taxon>
        <taxon>Stachybotryaceae</taxon>
        <taxon>Stachybotrys</taxon>
    </lineage>
</organism>
<dbReference type="EMBL" id="JAGPNK010000005">
    <property type="protein sequence ID" value="KAH7321262.1"/>
    <property type="molecule type" value="Genomic_DNA"/>
</dbReference>
<evidence type="ECO:0000313" key="2">
    <source>
        <dbReference type="Proteomes" id="UP000813444"/>
    </source>
</evidence>